<organism evidence="2 3">
    <name type="scientific">Sedimenticola thiotaurini</name>
    <dbReference type="NCBI Taxonomy" id="1543721"/>
    <lineage>
        <taxon>Bacteria</taxon>
        <taxon>Pseudomonadati</taxon>
        <taxon>Pseudomonadota</taxon>
        <taxon>Gammaproteobacteria</taxon>
        <taxon>Chromatiales</taxon>
        <taxon>Sedimenticolaceae</taxon>
        <taxon>Sedimenticola</taxon>
    </lineage>
</organism>
<dbReference type="Gene3D" id="3.10.180.10">
    <property type="entry name" value="2,3-Dihydroxybiphenyl 1,2-Dioxygenase, domain 1"/>
    <property type="match status" value="1"/>
</dbReference>
<evidence type="ECO:0000313" key="2">
    <source>
        <dbReference type="EMBL" id="AKH21898.1"/>
    </source>
</evidence>
<dbReference type="InterPro" id="IPR058998">
    <property type="entry name" value="YycE-like_N"/>
</dbReference>
<name>A0A0F7K4J3_9GAMM</name>
<dbReference type="KEGG" id="seds:AAY24_17855"/>
<evidence type="ECO:0000313" key="3">
    <source>
        <dbReference type="Proteomes" id="UP000034410"/>
    </source>
</evidence>
<dbReference type="PATRIC" id="fig|1543721.4.peg.3698"/>
<sequence length="128" mass="14742">MLPQLRVAHPTSDLERIVAMYREGLDLDELGHFRDHEGFDGVMLGVAGGPYHLEFTHRPGHPETTRPSAEALLVFYLPDPQEWHQRCEKMRRAGFLSVPPNNPYWARAGQTFEDPDGYRVVIHHSDWP</sequence>
<accession>A0A0F7K4J3</accession>
<dbReference type="Pfam" id="PF22658">
    <property type="entry name" value="YycE-like_N"/>
    <property type="match status" value="1"/>
</dbReference>
<dbReference type="InterPro" id="IPR029068">
    <property type="entry name" value="Glyas_Bleomycin-R_OHBP_Dase"/>
</dbReference>
<dbReference type="EMBL" id="CP011412">
    <property type="protein sequence ID" value="AKH21898.1"/>
    <property type="molecule type" value="Genomic_DNA"/>
</dbReference>
<dbReference type="CDD" id="cd06587">
    <property type="entry name" value="VOC"/>
    <property type="match status" value="1"/>
</dbReference>
<evidence type="ECO:0000259" key="1">
    <source>
        <dbReference type="PROSITE" id="PS51819"/>
    </source>
</evidence>
<dbReference type="SUPFAM" id="SSF54593">
    <property type="entry name" value="Glyoxalase/Bleomycin resistance protein/Dihydroxybiphenyl dioxygenase"/>
    <property type="match status" value="1"/>
</dbReference>
<dbReference type="PROSITE" id="PS51819">
    <property type="entry name" value="VOC"/>
    <property type="match status" value="1"/>
</dbReference>
<reference evidence="2 3" key="1">
    <citation type="journal article" date="2015" name="Genome Announc.">
        <title>Complete Genome Sequence of Sedimenticola thiotaurini Strain SIP-G1, a Polyphosphate- and Polyhydroxyalkanoate-Accumulating Sulfur-Oxidizing Gammaproteobacterium Isolated from Salt Marsh Sediments.</title>
        <authorList>
            <person name="Flood B.E."/>
            <person name="Jones D.S."/>
            <person name="Bailey J.V."/>
        </authorList>
    </citation>
    <scope>NUCLEOTIDE SEQUENCE [LARGE SCALE GENOMIC DNA]</scope>
    <source>
        <strain evidence="2 3">SIP-G1</strain>
    </source>
</reference>
<dbReference type="Pfam" id="PF22659">
    <property type="entry name" value="YycE-like_C"/>
    <property type="match status" value="1"/>
</dbReference>
<proteinExistence type="predicted"/>
<keyword evidence="3" id="KW-1185">Reference proteome</keyword>
<dbReference type="Proteomes" id="UP000034410">
    <property type="component" value="Chromosome"/>
</dbReference>
<dbReference type="AlphaFoldDB" id="A0A0F7K4J3"/>
<dbReference type="OrthoDB" id="8018325at2"/>
<dbReference type="RefSeq" id="WP_046860819.1">
    <property type="nucleotide sequence ID" value="NZ_CP011412.1"/>
</dbReference>
<gene>
    <name evidence="2" type="ORF">AAY24_17855</name>
</gene>
<dbReference type="InterPro" id="IPR037523">
    <property type="entry name" value="VOC_core"/>
</dbReference>
<dbReference type="InterPro" id="IPR058997">
    <property type="entry name" value="YycE-like_C"/>
</dbReference>
<protein>
    <recommendedName>
        <fullName evidence="1">VOC domain-containing protein</fullName>
    </recommendedName>
</protein>
<feature type="domain" description="VOC" evidence="1">
    <location>
        <begin position="3"/>
        <end position="125"/>
    </location>
</feature>